<dbReference type="RefSeq" id="WP_202243819.1">
    <property type="nucleotide sequence ID" value="NZ_JAESIY010000004.1"/>
</dbReference>
<evidence type="ECO:0000259" key="7">
    <source>
        <dbReference type="Pfam" id="PF14322"/>
    </source>
</evidence>
<dbReference type="InterPro" id="IPR033985">
    <property type="entry name" value="SusD-like_N"/>
</dbReference>
<sequence>MKYKFIYIVLALLAIQACSEKDLELFPEQSLSDESAFADANAAQGVLFGTYNLLQDLHVFGSQPQIVSDYCTDNVNFVGSFPSLQEFNLYTVAASNSTVTEVWQDTYEAILSSNAIIANVPNIEDPTLTEERANSLIGEAHFIRAICYFLLADIYAQPYQVESGNNLAVPLVTEPFTGEIILYERATLNQIHALIESDLLEAQALLPEVIAQGRASSIAAAALLSRLKLYRNEYAKAIEYADVVMASSKYSMATDFTFYNRLSPEIIFSIENTAIDFENQGDEESGSGSWDDYYVGSTDGGRGDCPFSKDLMNAFEAEAGDRRYDLKEPGKTFSGEDAIFTTKYNDGVNNTSDPALIRYTEIMLNKAEALAELNGVDAEAISLLNMVRSRAGLESRTVADFGSGSALVSAILLERRKELAFEGHRRMDLLRKGLPLRTSSSVPASVKGSPGVNVTAGDPLAIWPVPQAERDVNPNL</sequence>
<evidence type="ECO:0000256" key="1">
    <source>
        <dbReference type="ARBA" id="ARBA00004442"/>
    </source>
</evidence>
<dbReference type="GO" id="GO:0009279">
    <property type="term" value="C:cell outer membrane"/>
    <property type="evidence" value="ECO:0007669"/>
    <property type="project" value="UniProtKB-SubCell"/>
</dbReference>
<reference evidence="8" key="1">
    <citation type="submission" date="2021-01" db="EMBL/GenBank/DDBJ databases">
        <title>Fulvivirga kasyanovii gen. nov., sp nov., a novel member of the phylum Bacteroidetes isolated from seawater in a mussel farm.</title>
        <authorList>
            <person name="Zhao L.-H."/>
            <person name="Wang Z.-J."/>
        </authorList>
    </citation>
    <scope>NUCLEOTIDE SEQUENCE</scope>
    <source>
        <strain evidence="8">2943</strain>
    </source>
</reference>
<dbReference type="SUPFAM" id="SSF48452">
    <property type="entry name" value="TPR-like"/>
    <property type="match status" value="1"/>
</dbReference>
<comment type="similarity">
    <text evidence="2">Belongs to the SusD family.</text>
</comment>
<proteinExistence type="inferred from homology"/>
<evidence type="ECO:0000256" key="2">
    <source>
        <dbReference type="ARBA" id="ARBA00006275"/>
    </source>
</evidence>
<keyword evidence="5" id="KW-0998">Cell outer membrane</keyword>
<evidence type="ECO:0000313" key="8">
    <source>
        <dbReference type="EMBL" id="MBL3656052.1"/>
    </source>
</evidence>
<keyword evidence="3" id="KW-0732">Signal</keyword>
<accession>A0A937K0X4</accession>
<dbReference type="EMBL" id="JAESIY010000004">
    <property type="protein sequence ID" value="MBL3656052.1"/>
    <property type="molecule type" value="Genomic_DNA"/>
</dbReference>
<keyword evidence="4" id="KW-0472">Membrane</keyword>
<comment type="caution">
    <text evidence="8">The sequence shown here is derived from an EMBL/GenBank/DDBJ whole genome shotgun (WGS) entry which is preliminary data.</text>
</comment>
<dbReference type="Pfam" id="PF07980">
    <property type="entry name" value="SusD_RagB"/>
    <property type="match status" value="1"/>
</dbReference>
<feature type="domain" description="SusD-like N-terminal" evidence="7">
    <location>
        <begin position="72"/>
        <end position="229"/>
    </location>
</feature>
<feature type="domain" description="RagB/SusD" evidence="6">
    <location>
        <begin position="340"/>
        <end position="476"/>
    </location>
</feature>
<dbReference type="Gene3D" id="1.25.40.390">
    <property type="match status" value="1"/>
</dbReference>
<dbReference type="AlphaFoldDB" id="A0A937K0X4"/>
<name>A0A937K0X4_9BACT</name>
<protein>
    <submittedName>
        <fullName evidence="8">RagB/SusD family nutrient uptake outer membrane protein</fullName>
    </submittedName>
</protein>
<evidence type="ECO:0000313" key="9">
    <source>
        <dbReference type="Proteomes" id="UP000659388"/>
    </source>
</evidence>
<dbReference type="Proteomes" id="UP000659388">
    <property type="component" value="Unassembled WGS sequence"/>
</dbReference>
<gene>
    <name evidence="8" type="ORF">JL102_07925</name>
</gene>
<comment type="subcellular location">
    <subcellularLocation>
        <location evidence="1">Cell outer membrane</location>
    </subcellularLocation>
</comment>
<evidence type="ECO:0000259" key="6">
    <source>
        <dbReference type="Pfam" id="PF07980"/>
    </source>
</evidence>
<dbReference type="InterPro" id="IPR011990">
    <property type="entry name" value="TPR-like_helical_dom_sf"/>
</dbReference>
<evidence type="ECO:0000256" key="4">
    <source>
        <dbReference type="ARBA" id="ARBA00023136"/>
    </source>
</evidence>
<keyword evidence="9" id="KW-1185">Reference proteome</keyword>
<dbReference type="PROSITE" id="PS51257">
    <property type="entry name" value="PROKAR_LIPOPROTEIN"/>
    <property type="match status" value="1"/>
</dbReference>
<evidence type="ECO:0000256" key="3">
    <source>
        <dbReference type="ARBA" id="ARBA00022729"/>
    </source>
</evidence>
<dbReference type="Pfam" id="PF14322">
    <property type="entry name" value="SusD-like_3"/>
    <property type="match status" value="1"/>
</dbReference>
<dbReference type="CDD" id="cd08977">
    <property type="entry name" value="SusD"/>
    <property type="match status" value="1"/>
</dbReference>
<dbReference type="InterPro" id="IPR012944">
    <property type="entry name" value="SusD_RagB_dom"/>
</dbReference>
<organism evidence="8 9">
    <name type="scientific">Fulvivirga sediminis</name>
    <dbReference type="NCBI Taxonomy" id="2803949"/>
    <lineage>
        <taxon>Bacteria</taxon>
        <taxon>Pseudomonadati</taxon>
        <taxon>Bacteroidota</taxon>
        <taxon>Cytophagia</taxon>
        <taxon>Cytophagales</taxon>
        <taxon>Fulvivirgaceae</taxon>
        <taxon>Fulvivirga</taxon>
    </lineage>
</organism>
<evidence type="ECO:0000256" key="5">
    <source>
        <dbReference type="ARBA" id="ARBA00023237"/>
    </source>
</evidence>